<protein>
    <submittedName>
        <fullName evidence="1">16972_t:CDS:1</fullName>
    </submittedName>
</protein>
<dbReference type="EMBL" id="CAJVPW010000204">
    <property type="protein sequence ID" value="CAG8446462.1"/>
    <property type="molecule type" value="Genomic_DNA"/>
</dbReference>
<name>A0ACA9K1K7_9GLOM</name>
<organism evidence="1 2">
    <name type="scientific">Cetraspora pellucida</name>
    <dbReference type="NCBI Taxonomy" id="1433469"/>
    <lineage>
        <taxon>Eukaryota</taxon>
        <taxon>Fungi</taxon>
        <taxon>Fungi incertae sedis</taxon>
        <taxon>Mucoromycota</taxon>
        <taxon>Glomeromycotina</taxon>
        <taxon>Glomeromycetes</taxon>
        <taxon>Diversisporales</taxon>
        <taxon>Gigasporaceae</taxon>
        <taxon>Cetraspora</taxon>
    </lineage>
</organism>
<evidence type="ECO:0000313" key="1">
    <source>
        <dbReference type="EMBL" id="CAG8446462.1"/>
    </source>
</evidence>
<proteinExistence type="predicted"/>
<accession>A0ACA9K1K7</accession>
<gene>
    <name evidence="1" type="ORF">SPELUC_LOCUS531</name>
</gene>
<reference evidence="1" key="1">
    <citation type="submission" date="2021-06" db="EMBL/GenBank/DDBJ databases">
        <authorList>
            <person name="Kallberg Y."/>
            <person name="Tangrot J."/>
            <person name="Rosling A."/>
        </authorList>
    </citation>
    <scope>NUCLEOTIDE SEQUENCE</scope>
    <source>
        <strain evidence="1">28 12/20/2015</strain>
    </source>
</reference>
<evidence type="ECO:0000313" key="2">
    <source>
        <dbReference type="Proteomes" id="UP000789366"/>
    </source>
</evidence>
<comment type="caution">
    <text evidence="1">The sequence shown here is derived from an EMBL/GenBank/DDBJ whole genome shotgun (WGS) entry which is preliminary data.</text>
</comment>
<keyword evidence="2" id="KW-1185">Reference proteome</keyword>
<sequence>MSLQNISDEDVYLDESYLQPDEETDLISDNKLLLYSDKQKSLNEDSYLSLDNDLYLNNESSLKNENSLNNISFLNEESPNVFAQNAKRKISNSQNFKTKKRPKPGKSWQQCPSVFELKTSTTNLAAHLQTEHRLDKNRPLLSLSGVQETIQPQPIQSDLLQYTLPELFTIKKLQKDLAKNNERSIRNNAKTLKNLLLNEEELLGIQELVELLNPFAHVTTIIGRDHYLTFSIMLSLIKRLQEHLFQKEATLKHSIVRDVHNEIELSFGNHWDEPEVDGYIAAILDLRFKNLSFESEKLKIIKDELKCRIEDAKYIYSTTPSIKNNTSFSLLNSFFEETFQPVCLIEAKLKIYFDMPLMIKYNLSDPLYKKHNPLVFW</sequence>
<dbReference type="Proteomes" id="UP000789366">
    <property type="component" value="Unassembled WGS sequence"/>
</dbReference>